<feature type="signal peptide" evidence="1">
    <location>
        <begin position="1"/>
        <end position="20"/>
    </location>
</feature>
<proteinExistence type="predicted"/>
<name>A0A443HWQ1_BYSSP</name>
<evidence type="ECO:0000256" key="1">
    <source>
        <dbReference type="SAM" id="SignalP"/>
    </source>
</evidence>
<dbReference type="GO" id="GO:0016787">
    <property type="term" value="F:hydrolase activity"/>
    <property type="evidence" value="ECO:0007669"/>
    <property type="project" value="UniProtKB-KW"/>
</dbReference>
<gene>
    <name evidence="2" type="ORF">C8Q69DRAFT_506472</name>
</gene>
<reference evidence="2 3" key="1">
    <citation type="journal article" date="2018" name="Front. Microbiol.">
        <title>Genomic and genetic insights into a cosmopolitan fungus, Paecilomyces variotii (Eurotiales).</title>
        <authorList>
            <person name="Urquhart A.S."/>
            <person name="Mondo S.J."/>
            <person name="Makela M.R."/>
            <person name="Hane J.K."/>
            <person name="Wiebenga A."/>
            <person name="He G."/>
            <person name="Mihaltcheva S."/>
            <person name="Pangilinan J."/>
            <person name="Lipzen A."/>
            <person name="Barry K."/>
            <person name="de Vries R.P."/>
            <person name="Grigoriev I.V."/>
            <person name="Idnurm A."/>
        </authorList>
    </citation>
    <scope>NUCLEOTIDE SEQUENCE [LARGE SCALE GENOMIC DNA]</scope>
    <source>
        <strain evidence="2 3">CBS 101075</strain>
    </source>
</reference>
<dbReference type="STRING" id="264951.A0A443HWQ1"/>
<comment type="caution">
    <text evidence="2">The sequence shown here is derived from an EMBL/GenBank/DDBJ whole genome shotgun (WGS) entry which is preliminary data.</text>
</comment>
<organism evidence="2 3">
    <name type="scientific">Byssochlamys spectabilis</name>
    <name type="common">Paecilomyces variotii</name>
    <dbReference type="NCBI Taxonomy" id="264951"/>
    <lineage>
        <taxon>Eukaryota</taxon>
        <taxon>Fungi</taxon>
        <taxon>Dikarya</taxon>
        <taxon>Ascomycota</taxon>
        <taxon>Pezizomycotina</taxon>
        <taxon>Eurotiomycetes</taxon>
        <taxon>Eurotiomycetidae</taxon>
        <taxon>Eurotiales</taxon>
        <taxon>Thermoascaceae</taxon>
        <taxon>Paecilomyces</taxon>
    </lineage>
</organism>
<dbReference type="EMBL" id="RCNU01000004">
    <property type="protein sequence ID" value="RWQ96267.1"/>
    <property type="molecule type" value="Genomic_DNA"/>
</dbReference>
<dbReference type="VEuPathDB" id="FungiDB:C8Q69DRAFT_506472"/>
<dbReference type="Gene3D" id="3.40.50.1820">
    <property type="entry name" value="alpha/beta hydrolase"/>
    <property type="match status" value="2"/>
</dbReference>
<keyword evidence="3" id="KW-1185">Reference proteome</keyword>
<keyword evidence="2" id="KW-0378">Hydrolase</keyword>
<sequence>MRCCIAGALTTLVLAGQAIAEYPASWDVIFTPATPPPVNYTFGQQTKILNQNTTFPPAALPLPCDIVYDRDASITLRDRTVIYTDVFRPVSDGQYPALIALSAYGKTVPTLPQVDAPADWFSGIAKNESADAAAFVCCGYVVVSPDNRRAGKSEENIHYWGRVDAEDGYDSIVARYVSVIRRCSATATPHGRCALEDKSAELEKVRVPAYVIADGLSVHHSLGAVEGFRRINSNDKWLRIDDTQEWYDMYAPPNERDVLRFLDHYLKGVNNGWQQASRVRAAVVPGKFVHK</sequence>
<dbReference type="Proteomes" id="UP000283841">
    <property type="component" value="Unassembled WGS sequence"/>
</dbReference>
<accession>A0A443HWQ1</accession>
<dbReference type="RefSeq" id="XP_028485912.1">
    <property type="nucleotide sequence ID" value="XM_028632805.1"/>
</dbReference>
<dbReference type="GeneID" id="39602082"/>
<evidence type="ECO:0000313" key="3">
    <source>
        <dbReference type="Proteomes" id="UP000283841"/>
    </source>
</evidence>
<dbReference type="SUPFAM" id="SSF53474">
    <property type="entry name" value="alpha/beta-Hydrolases"/>
    <property type="match status" value="1"/>
</dbReference>
<dbReference type="InterPro" id="IPR029058">
    <property type="entry name" value="AB_hydrolase_fold"/>
</dbReference>
<protein>
    <submittedName>
        <fullName evidence="2">Alpha/Beta hydrolase protein</fullName>
    </submittedName>
</protein>
<evidence type="ECO:0000313" key="2">
    <source>
        <dbReference type="EMBL" id="RWQ96267.1"/>
    </source>
</evidence>
<keyword evidence="1" id="KW-0732">Signal</keyword>
<feature type="chain" id="PRO_5019499793" evidence="1">
    <location>
        <begin position="21"/>
        <end position="291"/>
    </location>
</feature>
<dbReference type="AlphaFoldDB" id="A0A443HWQ1"/>